<dbReference type="AlphaFoldDB" id="A0A9D2C071"/>
<dbReference type="SUPFAM" id="SSF109998">
    <property type="entry name" value="Triger factor/SurA peptide-binding domain-like"/>
    <property type="match status" value="1"/>
</dbReference>
<organism evidence="3 4">
    <name type="scientific">Candidatus Acutalibacter pullistercoris</name>
    <dbReference type="NCBI Taxonomy" id="2838418"/>
    <lineage>
        <taxon>Bacteria</taxon>
        <taxon>Bacillati</taxon>
        <taxon>Bacillota</taxon>
        <taxon>Clostridia</taxon>
        <taxon>Eubacteriales</taxon>
        <taxon>Acutalibacteraceae</taxon>
        <taxon>Acutalibacter</taxon>
    </lineage>
</organism>
<gene>
    <name evidence="3" type="ORF">H9838_00930</name>
</gene>
<feature type="compositionally biased region" description="Acidic residues" evidence="1">
    <location>
        <begin position="355"/>
        <end position="370"/>
    </location>
</feature>
<feature type="chain" id="PRO_5039526350" description="Foldase protein PrsA" evidence="2">
    <location>
        <begin position="23"/>
        <end position="386"/>
    </location>
</feature>
<reference evidence="3" key="2">
    <citation type="submission" date="2021-04" db="EMBL/GenBank/DDBJ databases">
        <authorList>
            <person name="Gilroy R."/>
        </authorList>
    </citation>
    <scope>NUCLEOTIDE SEQUENCE</scope>
    <source>
        <strain evidence="3">1282</strain>
    </source>
</reference>
<accession>A0A9D2C071</accession>
<feature type="region of interest" description="Disordered" evidence="1">
    <location>
        <begin position="344"/>
        <end position="386"/>
    </location>
</feature>
<sequence length="386" mass="42799">MMKSMKRLMALALALLLCLSFAGCYSQDKTWAAKMGNDTMPIGAYIYYLSSAYTEAGNKISTDTEVLKGEVDGQPAQEWIEDRAMAYLYADYYLVDKLQELDLSLTDEELEQADEITNGTWSYYQTTFESMGISKDSFHRAYSLYSLRYQKLMKALYGEGGEMAIPQEELETFFNDNYYAYEYFTVSLNTTDEDGNSVAMDEEQEEDLRQELETYAKQITDGSITLGEAATEYGYVSGTTPTPSGEVHSEKETISDTLGDALAEMDEGETSVVDGGSTLYLLHKLPMDEAFQGILEDEDETVSLIADIKGDEYADYVMEQGQNLEGVELNQRAIDSVSLNAIINDSNRNGASSTAEEEESSSSDSEEESSGQESSAEESSSSEEAE</sequence>
<comment type="caution">
    <text evidence="3">The sequence shown here is derived from an EMBL/GenBank/DDBJ whole genome shotgun (WGS) entry which is preliminary data.</text>
</comment>
<dbReference type="Proteomes" id="UP000823915">
    <property type="component" value="Unassembled WGS sequence"/>
</dbReference>
<dbReference type="EMBL" id="DXDU01000012">
    <property type="protein sequence ID" value="HIY25721.1"/>
    <property type="molecule type" value="Genomic_DNA"/>
</dbReference>
<protein>
    <recommendedName>
        <fullName evidence="5">Foldase protein PrsA</fullName>
    </recommendedName>
</protein>
<name>A0A9D2C071_9FIRM</name>
<evidence type="ECO:0000313" key="4">
    <source>
        <dbReference type="Proteomes" id="UP000823915"/>
    </source>
</evidence>
<evidence type="ECO:0008006" key="5">
    <source>
        <dbReference type="Google" id="ProtNLM"/>
    </source>
</evidence>
<keyword evidence="2" id="KW-0732">Signal</keyword>
<dbReference type="PROSITE" id="PS51257">
    <property type="entry name" value="PROKAR_LIPOPROTEIN"/>
    <property type="match status" value="1"/>
</dbReference>
<evidence type="ECO:0000256" key="1">
    <source>
        <dbReference type="SAM" id="MobiDB-lite"/>
    </source>
</evidence>
<reference evidence="3" key="1">
    <citation type="journal article" date="2021" name="PeerJ">
        <title>Extensive microbial diversity within the chicken gut microbiome revealed by metagenomics and culture.</title>
        <authorList>
            <person name="Gilroy R."/>
            <person name="Ravi A."/>
            <person name="Getino M."/>
            <person name="Pursley I."/>
            <person name="Horton D.L."/>
            <person name="Alikhan N.F."/>
            <person name="Baker D."/>
            <person name="Gharbi K."/>
            <person name="Hall N."/>
            <person name="Watson M."/>
            <person name="Adriaenssens E.M."/>
            <person name="Foster-Nyarko E."/>
            <person name="Jarju S."/>
            <person name="Secka A."/>
            <person name="Antonio M."/>
            <person name="Oren A."/>
            <person name="Chaudhuri R.R."/>
            <person name="La Ragione R."/>
            <person name="Hildebrand F."/>
            <person name="Pallen M.J."/>
        </authorList>
    </citation>
    <scope>NUCLEOTIDE SEQUENCE</scope>
    <source>
        <strain evidence="3">1282</strain>
    </source>
</reference>
<feature type="signal peptide" evidence="2">
    <location>
        <begin position="1"/>
        <end position="22"/>
    </location>
</feature>
<proteinExistence type="predicted"/>
<evidence type="ECO:0000256" key="2">
    <source>
        <dbReference type="SAM" id="SignalP"/>
    </source>
</evidence>
<evidence type="ECO:0000313" key="3">
    <source>
        <dbReference type="EMBL" id="HIY25721.1"/>
    </source>
</evidence>
<dbReference type="InterPro" id="IPR027304">
    <property type="entry name" value="Trigger_fact/SurA_dom_sf"/>
</dbReference>